<keyword evidence="3" id="KW-1185">Reference proteome</keyword>
<comment type="caution">
    <text evidence="2">The sequence shown here is derived from an EMBL/GenBank/DDBJ whole genome shotgun (WGS) entry which is preliminary data.</text>
</comment>
<gene>
    <name evidence="2" type="ORF">TUM4630_27290</name>
</gene>
<feature type="chain" id="PRO_5045672329" evidence="1">
    <location>
        <begin position="28"/>
        <end position="52"/>
    </location>
</feature>
<protein>
    <submittedName>
        <fullName evidence="2">Uncharacterized protein</fullName>
    </submittedName>
</protein>
<proteinExistence type="predicted"/>
<organism evidence="2 3">
    <name type="scientific">Shewanella algidipiscicola</name>
    <dbReference type="NCBI Taxonomy" id="614070"/>
    <lineage>
        <taxon>Bacteria</taxon>
        <taxon>Pseudomonadati</taxon>
        <taxon>Pseudomonadota</taxon>
        <taxon>Gammaproteobacteria</taxon>
        <taxon>Alteromonadales</taxon>
        <taxon>Shewanellaceae</taxon>
        <taxon>Shewanella</taxon>
    </lineage>
</organism>
<name>A0ABQ4PLY9_9GAMM</name>
<evidence type="ECO:0000313" key="2">
    <source>
        <dbReference type="EMBL" id="GIU49196.1"/>
    </source>
</evidence>
<dbReference type="EMBL" id="BPFB01000035">
    <property type="protein sequence ID" value="GIU49196.1"/>
    <property type="molecule type" value="Genomic_DNA"/>
</dbReference>
<evidence type="ECO:0000256" key="1">
    <source>
        <dbReference type="SAM" id="SignalP"/>
    </source>
</evidence>
<keyword evidence="1" id="KW-0732">Signal</keyword>
<reference evidence="2 3" key="1">
    <citation type="submission" date="2021-05" db="EMBL/GenBank/DDBJ databases">
        <title>Molecular characterization for Shewanella algae harboring chromosomal blaOXA-55-like strains isolated from clinical and environment sample.</title>
        <authorList>
            <person name="Ohama Y."/>
            <person name="Aoki K."/>
            <person name="Harada S."/>
            <person name="Moriya K."/>
            <person name="Ishii Y."/>
            <person name="Tateda K."/>
        </authorList>
    </citation>
    <scope>NUCLEOTIDE SEQUENCE [LARGE SCALE GENOMIC DNA]</scope>
    <source>
        <strain evidence="2 3">LMG 23746</strain>
    </source>
</reference>
<sequence>MEMMIMNKFKFKYLIADLILISASANAADTVTIVVSGEYTPRLNNQFKVDKL</sequence>
<feature type="signal peptide" evidence="1">
    <location>
        <begin position="1"/>
        <end position="27"/>
    </location>
</feature>
<accession>A0ABQ4PLY9</accession>
<dbReference type="Proteomes" id="UP000761574">
    <property type="component" value="Unassembled WGS sequence"/>
</dbReference>
<evidence type="ECO:0000313" key="3">
    <source>
        <dbReference type="Proteomes" id="UP000761574"/>
    </source>
</evidence>